<accession>A0A1I7YTJ2</accession>
<evidence type="ECO:0000313" key="3">
    <source>
        <dbReference type="WBParaSite" id="L893_g19555.t1"/>
    </source>
</evidence>
<feature type="compositionally biased region" description="Polar residues" evidence="1">
    <location>
        <begin position="20"/>
        <end position="29"/>
    </location>
</feature>
<dbReference type="AlphaFoldDB" id="A0A1I7YTJ2"/>
<dbReference type="Proteomes" id="UP000095287">
    <property type="component" value="Unplaced"/>
</dbReference>
<feature type="region of interest" description="Disordered" evidence="1">
    <location>
        <begin position="1"/>
        <end position="49"/>
    </location>
</feature>
<evidence type="ECO:0000256" key="1">
    <source>
        <dbReference type="SAM" id="MobiDB-lite"/>
    </source>
</evidence>
<sequence length="125" mass="13884">MVTDEDKYPHQGRLFKKRNQQTPSPTSFPNHPGQVLFPSNPEDLLRRPPHSSHFLRFRLSSGASRAETKAAPFTPLCEERKKQAKLALLTDAPGAPRKKRAKLALLTDAPGAPTVVVCSTAFHFQ</sequence>
<reference evidence="3" key="1">
    <citation type="submission" date="2016-11" db="UniProtKB">
        <authorList>
            <consortium name="WormBaseParasite"/>
        </authorList>
    </citation>
    <scope>IDENTIFICATION</scope>
</reference>
<proteinExistence type="predicted"/>
<name>A0A1I7YTJ2_9BILA</name>
<protein>
    <submittedName>
        <fullName evidence="3">Uncharacterized protein</fullName>
    </submittedName>
</protein>
<organism evidence="2 3">
    <name type="scientific">Steinernema glaseri</name>
    <dbReference type="NCBI Taxonomy" id="37863"/>
    <lineage>
        <taxon>Eukaryota</taxon>
        <taxon>Metazoa</taxon>
        <taxon>Ecdysozoa</taxon>
        <taxon>Nematoda</taxon>
        <taxon>Chromadorea</taxon>
        <taxon>Rhabditida</taxon>
        <taxon>Tylenchina</taxon>
        <taxon>Panagrolaimomorpha</taxon>
        <taxon>Strongyloidoidea</taxon>
        <taxon>Steinernematidae</taxon>
        <taxon>Steinernema</taxon>
    </lineage>
</organism>
<evidence type="ECO:0000313" key="2">
    <source>
        <dbReference type="Proteomes" id="UP000095287"/>
    </source>
</evidence>
<dbReference type="WBParaSite" id="L893_g19555.t1">
    <property type="protein sequence ID" value="L893_g19555.t1"/>
    <property type="gene ID" value="L893_g19555"/>
</dbReference>
<keyword evidence="2" id="KW-1185">Reference proteome</keyword>